<dbReference type="RefSeq" id="WP_280603203.1">
    <property type="nucleotide sequence ID" value="NZ_JARXRN010000029.1"/>
</dbReference>
<keyword evidence="1" id="KW-0812">Transmembrane</keyword>
<keyword evidence="3" id="KW-1185">Reference proteome</keyword>
<accession>A0ABT6JNA7</accession>
<keyword evidence="1" id="KW-0472">Membrane</keyword>
<evidence type="ECO:0000313" key="2">
    <source>
        <dbReference type="EMBL" id="MDH5832165.1"/>
    </source>
</evidence>
<proteinExistence type="predicted"/>
<reference evidence="2 3" key="1">
    <citation type="submission" date="2023-04" db="EMBL/GenBank/DDBJ databases">
        <title>Luteimonas sp. M1R5S18.</title>
        <authorList>
            <person name="Sun J.-Q."/>
        </authorList>
    </citation>
    <scope>NUCLEOTIDE SEQUENCE [LARGE SCALE GENOMIC DNA]</scope>
    <source>
        <strain evidence="2 3">M1R5S18</strain>
    </source>
</reference>
<evidence type="ECO:0000256" key="1">
    <source>
        <dbReference type="SAM" id="Phobius"/>
    </source>
</evidence>
<feature type="transmembrane region" description="Helical" evidence="1">
    <location>
        <begin position="73"/>
        <end position="94"/>
    </location>
</feature>
<sequence length="118" mass="12914">MNWILALFLLVLAALAWIFYDKFTRRGAVPLQAAFKSYTAWLATAGVLLGEYLVALFQWAAQQVDFLQAQFGTLLAEPSLGAFVQIASAVFLLLRLKGQGLPAFKFPSYPDPTDQAGG</sequence>
<gene>
    <name evidence="2" type="ORF">QFW80_16730</name>
</gene>
<dbReference type="Proteomes" id="UP001156831">
    <property type="component" value="Unassembled WGS sequence"/>
</dbReference>
<comment type="caution">
    <text evidence="2">The sequence shown here is derived from an EMBL/GenBank/DDBJ whole genome shotgun (WGS) entry which is preliminary data.</text>
</comment>
<evidence type="ECO:0000313" key="3">
    <source>
        <dbReference type="Proteomes" id="UP001156831"/>
    </source>
</evidence>
<protein>
    <submittedName>
        <fullName evidence="2">Uncharacterized protein</fullName>
    </submittedName>
</protein>
<keyword evidence="1" id="KW-1133">Transmembrane helix</keyword>
<organism evidence="2 3">
    <name type="scientific">Luteimonas rhizosphaericola</name>
    <dbReference type="NCBI Taxonomy" id="3042024"/>
    <lineage>
        <taxon>Bacteria</taxon>
        <taxon>Pseudomonadati</taxon>
        <taxon>Pseudomonadota</taxon>
        <taxon>Gammaproteobacteria</taxon>
        <taxon>Lysobacterales</taxon>
        <taxon>Lysobacteraceae</taxon>
        <taxon>Luteimonas</taxon>
    </lineage>
</organism>
<name>A0ABT6JNA7_9GAMM</name>
<dbReference type="EMBL" id="JARXRN010000029">
    <property type="protein sequence ID" value="MDH5832165.1"/>
    <property type="molecule type" value="Genomic_DNA"/>
</dbReference>
<feature type="transmembrane region" description="Helical" evidence="1">
    <location>
        <begin position="40"/>
        <end position="61"/>
    </location>
</feature>